<protein>
    <submittedName>
        <fullName evidence="5">LacI family transcriptional regulator</fullName>
    </submittedName>
</protein>
<dbReference type="InterPro" id="IPR028082">
    <property type="entry name" value="Peripla_BP_I"/>
</dbReference>
<dbReference type="InterPro" id="IPR000843">
    <property type="entry name" value="HTH_LacI"/>
</dbReference>
<feature type="domain" description="HTH lacI-type" evidence="4">
    <location>
        <begin position="2"/>
        <end position="56"/>
    </location>
</feature>
<dbReference type="InterPro" id="IPR010982">
    <property type="entry name" value="Lambda_DNA-bd_dom_sf"/>
</dbReference>
<evidence type="ECO:0000259" key="4">
    <source>
        <dbReference type="PROSITE" id="PS50932"/>
    </source>
</evidence>
<keyword evidence="3" id="KW-0804">Transcription</keyword>
<dbReference type="GO" id="GO:0003700">
    <property type="term" value="F:DNA-binding transcription factor activity"/>
    <property type="evidence" value="ECO:0007669"/>
    <property type="project" value="TreeGrafter"/>
</dbReference>
<gene>
    <name evidence="5" type="ORF">EV652_10497</name>
</gene>
<evidence type="ECO:0000313" key="6">
    <source>
        <dbReference type="Proteomes" id="UP000294508"/>
    </source>
</evidence>
<dbReference type="GO" id="GO:0000976">
    <property type="term" value="F:transcription cis-regulatory region binding"/>
    <property type="evidence" value="ECO:0007669"/>
    <property type="project" value="TreeGrafter"/>
</dbReference>
<dbReference type="Gene3D" id="3.40.50.2300">
    <property type="match status" value="2"/>
</dbReference>
<dbReference type="OrthoDB" id="3595338at2"/>
<dbReference type="AlphaFoldDB" id="A0A4R2HMK9"/>
<reference evidence="5 6" key="1">
    <citation type="journal article" date="2015" name="Stand. Genomic Sci.">
        <title>Genomic Encyclopedia of Bacterial and Archaeal Type Strains, Phase III: the genomes of soil and plant-associated and newly described type strains.</title>
        <authorList>
            <person name="Whitman W.B."/>
            <person name="Woyke T."/>
            <person name="Klenk H.P."/>
            <person name="Zhou Y."/>
            <person name="Lilburn T.G."/>
            <person name="Beck B.J."/>
            <person name="De Vos P."/>
            <person name="Vandamme P."/>
            <person name="Eisen J.A."/>
            <person name="Garrity G."/>
            <person name="Hugenholtz P."/>
            <person name="Kyrpides N.C."/>
        </authorList>
    </citation>
    <scope>NUCLEOTIDE SEQUENCE [LARGE SCALE GENOMIC DNA]</scope>
    <source>
        <strain evidence="5 6">VKM Ac-2572</strain>
    </source>
</reference>
<dbReference type="Pfam" id="PF00356">
    <property type="entry name" value="LacI"/>
    <property type="match status" value="1"/>
</dbReference>
<evidence type="ECO:0000256" key="1">
    <source>
        <dbReference type="ARBA" id="ARBA00023015"/>
    </source>
</evidence>
<dbReference type="PROSITE" id="PS00356">
    <property type="entry name" value="HTH_LACI_1"/>
    <property type="match status" value="1"/>
</dbReference>
<organism evidence="5 6">
    <name type="scientific">Kribbella steppae</name>
    <dbReference type="NCBI Taxonomy" id="2512223"/>
    <lineage>
        <taxon>Bacteria</taxon>
        <taxon>Bacillati</taxon>
        <taxon>Actinomycetota</taxon>
        <taxon>Actinomycetes</taxon>
        <taxon>Propionibacteriales</taxon>
        <taxon>Kribbellaceae</taxon>
        <taxon>Kribbella</taxon>
    </lineage>
</organism>
<evidence type="ECO:0000256" key="3">
    <source>
        <dbReference type="ARBA" id="ARBA00023163"/>
    </source>
</evidence>
<dbReference type="CDD" id="cd01392">
    <property type="entry name" value="HTH_LacI"/>
    <property type="match status" value="1"/>
</dbReference>
<dbReference type="Pfam" id="PF13377">
    <property type="entry name" value="Peripla_BP_3"/>
    <property type="match status" value="1"/>
</dbReference>
<dbReference type="SUPFAM" id="SSF53822">
    <property type="entry name" value="Periplasmic binding protein-like I"/>
    <property type="match status" value="1"/>
</dbReference>
<keyword evidence="2" id="KW-0238">DNA-binding</keyword>
<dbReference type="PROSITE" id="PS50932">
    <property type="entry name" value="HTH_LACI_2"/>
    <property type="match status" value="1"/>
</dbReference>
<proteinExistence type="predicted"/>
<dbReference type="PANTHER" id="PTHR30146">
    <property type="entry name" value="LACI-RELATED TRANSCRIPTIONAL REPRESSOR"/>
    <property type="match status" value="1"/>
</dbReference>
<evidence type="ECO:0000313" key="5">
    <source>
        <dbReference type="EMBL" id="TCO32491.1"/>
    </source>
</evidence>
<accession>A0A4R2HMK9</accession>
<dbReference type="Proteomes" id="UP000294508">
    <property type="component" value="Unassembled WGS sequence"/>
</dbReference>
<evidence type="ECO:0000256" key="2">
    <source>
        <dbReference type="ARBA" id="ARBA00023125"/>
    </source>
</evidence>
<dbReference type="CDD" id="cd06267">
    <property type="entry name" value="PBP1_LacI_sugar_binding-like"/>
    <property type="match status" value="1"/>
</dbReference>
<dbReference type="InterPro" id="IPR046335">
    <property type="entry name" value="LacI/GalR-like_sensor"/>
</dbReference>
<dbReference type="SUPFAM" id="SSF47413">
    <property type="entry name" value="lambda repressor-like DNA-binding domains"/>
    <property type="match status" value="1"/>
</dbReference>
<sequence length="349" mass="36770">MVTIKDVALRAGVTKQTVSNVINQRPVVKADTRARVEQAIAELGYTPSLLARGLATGRTMMIGLVVPTLANPFYTELITRLERGLEVDGYGIALCTTDGDPDRATKQLLTLKRRYIDGLILFDDGNVSRHLDLVRQLGVPFVLCGSETAIPDATPVVTFDHGQAGYLAGAHLRDLRHREIAVIGELPAHEVRLRGAERALAEGSIAIRPARIGATPTKSQYGGFEAATRILTDHPEVTAAIATHDLLALGVLQAAAALGRRIPDDLSVIGIDDISPAGEARPALTTVAFPIDRLAEEAISALLGSSPPALASESVPPSAREASDVISLAPHLVVRESTAPVGGRGIVGA</sequence>
<dbReference type="EMBL" id="SLWN01000004">
    <property type="protein sequence ID" value="TCO32491.1"/>
    <property type="molecule type" value="Genomic_DNA"/>
</dbReference>
<dbReference type="RefSeq" id="WP_132209286.1">
    <property type="nucleotide sequence ID" value="NZ_SLWN01000004.1"/>
</dbReference>
<keyword evidence="1" id="KW-0805">Transcription regulation</keyword>
<keyword evidence="6" id="KW-1185">Reference proteome</keyword>
<comment type="caution">
    <text evidence="5">The sequence shown here is derived from an EMBL/GenBank/DDBJ whole genome shotgun (WGS) entry which is preliminary data.</text>
</comment>
<dbReference type="SMART" id="SM00354">
    <property type="entry name" value="HTH_LACI"/>
    <property type="match status" value="1"/>
</dbReference>
<dbReference type="Gene3D" id="1.10.260.40">
    <property type="entry name" value="lambda repressor-like DNA-binding domains"/>
    <property type="match status" value="1"/>
</dbReference>
<name>A0A4R2HMK9_9ACTN</name>
<dbReference type="PANTHER" id="PTHR30146:SF138">
    <property type="entry name" value="TRANSCRIPTIONAL REGULATORY PROTEIN"/>
    <property type="match status" value="1"/>
</dbReference>